<dbReference type="KEGG" id="epa:110253519"/>
<dbReference type="OMA" id="RTNWDEM"/>
<dbReference type="Proteomes" id="UP000887567">
    <property type="component" value="Unplaced"/>
</dbReference>
<evidence type="ECO:0000313" key="4">
    <source>
        <dbReference type="Proteomes" id="UP000887567"/>
    </source>
</evidence>
<dbReference type="InterPro" id="IPR014752">
    <property type="entry name" value="Arrestin-like_C"/>
</dbReference>
<dbReference type="Pfam" id="PF00339">
    <property type="entry name" value="Arrestin_N"/>
    <property type="match status" value="1"/>
</dbReference>
<dbReference type="EnsemblMetazoa" id="XM_021060440.2">
    <property type="protein sequence ID" value="XP_020916099.1"/>
    <property type="gene ID" value="LOC110253519"/>
</dbReference>
<dbReference type="InterPro" id="IPR050357">
    <property type="entry name" value="Arrestin_domain-protein"/>
</dbReference>
<organism evidence="3 4">
    <name type="scientific">Exaiptasia diaphana</name>
    <name type="common">Tropical sea anemone</name>
    <name type="synonym">Aiptasia pulchella</name>
    <dbReference type="NCBI Taxonomy" id="2652724"/>
    <lineage>
        <taxon>Eukaryota</taxon>
        <taxon>Metazoa</taxon>
        <taxon>Cnidaria</taxon>
        <taxon>Anthozoa</taxon>
        <taxon>Hexacorallia</taxon>
        <taxon>Actiniaria</taxon>
        <taxon>Aiptasiidae</taxon>
        <taxon>Exaiptasia</taxon>
    </lineage>
</organism>
<name>A0A913Y7N6_EXADI</name>
<feature type="domain" description="Arrestin C-terminal-like" evidence="2">
    <location>
        <begin position="173"/>
        <end position="299"/>
    </location>
</feature>
<comment type="similarity">
    <text evidence="1">Belongs to the arrestin family.</text>
</comment>
<dbReference type="OrthoDB" id="2333384at2759"/>
<dbReference type="InterPro" id="IPR014756">
    <property type="entry name" value="Ig_E-set"/>
</dbReference>
<accession>A0A913Y7N6</accession>
<dbReference type="SUPFAM" id="SSF81296">
    <property type="entry name" value="E set domains"/>
    <property type="match status" value="2"/>
</dbReference>
<dbReference type="GO" id="GO:0005737">
    <property type="term" value="C:cytoplasm"/>
    <property type="evidence" value="ECO:0007669"/>
    <property type="project" value="TreeGrafter"/>
</dbReference>
<dbReference type="Pfam" id="PF02752">
    <property type="entry name" value="Arrestin_C"/>
    <property type="match status" value="1"/>
</dbReference>
<sequence>MMKKRLSFSINLNRKSRIYHPGEVVAGECVIGLKETLKFRSVRIEFVGEARTNWDEMENYTTTHKDEEIYFHKKTSLLASGQNKGAHSHLNPGRHVLDFTFKIPPFSLPSSFESKQGYVRYFLRARIDRPWRFDEITKETIHIIDLIDANSPRMLMPVFGEAQKSLNCLRNGTAAPLQMLVSTDRNAYCPGERIVVTTEIRHLPFTEKYQTIINLIQTVTYKSQSKYRSEYKRLKLLQRSALSSKVDELVVPDVVPSMRNCGIVSITYQLKVIVARAHHHDTGLDLEVDLPITIATVPLRKSHGMINKIVPFSDLNNLLNNKTFVTIKHMSEVNLYSMSAVAT</sequence>
<dbReference type="Gene3D" id="2.60.40.640">
    <property type="match status" value="2"/>
</dbReference>
<proteinExistence type="inferred from homology"/>
<protein>
    <recommendedName>
        <fullName evidence="2">Arrestin C-terminal-like domain-containing protein</fullName>
    </recommendedName>
</protein>
<dbReference type="AlphaFoldDB" id="A0A913Y7N6"/>
<dbReference type="SMART" id="SM01017">
    <property type="entry name" value="Arrestin_C"/>
    <property type="match status" value="1"/>
</dbReference>
<evidence type="ECO:0000259" key="2">
    <source>
        <dbReference type="SMART" id="SM01017"/>
    </source>
</evidence>
<dbReference type="InterPro" id="IPR011022">
    <property type="entry name" value="Arrestin_C-like"/>
</dbReference>
<evidence type="ECO:0000313" key="3">
    <source>
        <dbReference type="EnsemblMetazoa" id="XP_020916099.1"/>
    </source>
</evidence>
<evidence type="ECO:0000256" key="1">
    <source>
        <dbReference type="ARBA" id="ARBA00005298"/>
    </source>
</evidence>
<dbReference type="GO" id="GO:0015031">
    <property type="term" value="P:protein transport"/>
    <property type="evidence" value="ECO:0007669"/>
    <property type="project" value="TreeGrafter"/>
</dbReference>
<dbReference type="PANTHER" id="PTHR11188">
    <property type="entry name" value="ARRESTIN DOMAIN CONTAINING PROTEIN"/>
    <property type="match status" value="1"/>
</dbReference>
<dbReference type="RefSeq" id="XP_020916099.1">
    <property type="nucleotide sequence ID" value="XM_021060440.2"/>
</dbReference>
<dbReference type="PANTHER" id="PTHR11188:SF17">
    <property type="entry name" value="FI21816P1"/>
    <property type="match status" value="1"/>
</dbReference>
<dbReference type="GeneID" id="110253519"/>
<dbReference type="InterPro" id="IPR011021">
    <property type="entry name" value="Arrestin-like_N"/>
</dbReference>
<reference evidence="3" key="1">
    <citation type="submission" date="2022-11" db="UniProtKB">
        <authorList>
            <consortium name="EnsemblMetazoa"/>
        </authorList>
    </citation>
    <scope>IDENTIFICATION</scope>
</reference>
<keyword evidence="4" id="KW-1185">Reference proteome</keyword>